<organism evidence="1 2">
    <name type="scientific">Elysia crispata</name>
    <name type="common">lettuce slug</name>
    <dbReference type="NCBI Taxonomy" id="231223"/>
    <lineage>
        <taxon>Eukaryota</taxon>
        <taxon>Metazoa</taxon>
        <taxon>Spiralia</taxon>
        <taxon>Lophotrochozoa</taxon>
        <taxon>Mollusca</taxon>
        <taxon>Gastropoda</taxon>
        <taxon>Heterobranchia</taxon>
        <taxon>Euthyneura</taxon>
        <taxon>Panpulmonata</taxon>
        <taxon>Sacoglossa</taxon>
        <taxon>Placobranchoidea</taxon>
        <taxon>Plakobranchidae</taxon>
        <taxon>Elysia</taxon>
    </lineage>
</organism>
<gene>
    <name evidence="1" type="ORF">RRG08_017363</name>
</gene>
<proteinExistence type="predicted"/>
<sequence>MLHRKHGACWRIFEFQLHERRPSVAQLAALLQKGQRLSFNEQNAFERAVNEPPPTTLAAFFKLCEGDHSASNLLYPDVPRFYTCGSLRKTWNRGKQGKKVEEEDLYETHLIGRVSRRFTRKSWIIHTDHNKVSQILYGSYIHTQPKPVVSLITCSFIGSAFCGRATSNKKLCILILSAPPPSPVAVQW</sequence>
<reference evidence="1" key="1">
    <citation type="journal article" date="2023" name="G3 (Bethesda)">
        <title>A reference genome for the long-term kleptoplast-retaining sea slug Elysia crispata morphotype clarki.</title>
        <authorList>
            <person name="Eastman K.E."/>
            <person name="Pendleton A.L."/>
            <person name="Shaikh M.A."/>
            <person name="Suttiyut T."/>
            <person name="Ogas R."/>
            <person name="Tomko P."/>
            <person name="Gavelis G."/>
            <person name="Widhalm J.R."/>
            <person name="Wisecaver J.H."/>
        </authorList>
    </citation>
    <scope>NUCLEOTIDE SEQUENCE</scope>
    <source>
        <strain evidence="1">ECLA1</strain>
    </source>
</reference>
<dbReference type="AlphaFoldDB" id="A0AAE1E0E8"/>
<accession>A0AAE1E0E8</accession>
<evidence type="ECO:0000313" key="1">
    <source>
        <dbReference type="EMBL" id="KAK3789674.1"/>
    </source>
</evidence>
<protein>
    <submittedName>
        <fullName evidence="1">Uncharacterized protein</fullName>
    </submittedName>
</protein>
<keyword evidence="2" id="KW-1185">Reference proteome</keyword>
<evidence type="ECO:0000313" key="2">
    <source>
        <dbReference type="Proteomes" id="UP001283361"/>
    </source>
</evidence>
<dbReference type="EMBL" id="JAWDGP010001641">
    <property type="protein sequence ID" value="KAK3789674.1"/>
    <property type="molecule type" value="Genomic_DNA"/>
</dbReference>
<dbReference type="Proteomes" id="UP001283361">
    <property type="component" value="Unassembled WGS sequence"/>
</dbReference>
<name>A0AAE1E0E8_9GAST</name>
<comment type="caution">
    <text evidence="1">The sequence shown here is derived from an EMBL/GenBank/DDBJ whole genome shotgun (WGS) entry which is preliminary data.</text>
</comment>